<dbReference type="AlphaFoldDB" id="Q6QI80"/>
<dbReference type="AGR" id="RGD:15014317"/>
<name>Q6QI80_RAT</name>
<dbReference type="Proteomes" id="UP000002494">
    <property type="component" value="Chromosome 2"/>
</dbReference>
<evidence type="ECO:0000313" key="3">
    <source>
        <dbReference type="Proteomes" id="UP000002494"/>
    </source>
</evidence>
<reference evidence="2 3" key="1">
    <citation type="journal article" date="2004" name="Nature">
        <title>Genome sequence of the Brown Norway rat yields insights into mammalian evolution.</title>
        <authorList>
            <consortium name="Rat Genome Sequencing Project Consortium"/>
            <person name="Gibbs R.A."/>
            <person name="Weinstock G.M."/>
            <person name="Metzker M.L."/>
            <person name="Muzny D.M."/>
            <person name="Sodergren E.J."/>
            <person name="Scherer S."/>
            <person name="Scott G."/>
            <person name="Steffen D."/>
            <person name="Worley K.C."/>
            <person name="Burch P.E."/>
            <person name="Okwuonu G."/>
            <person name="Hines S."/>
            <person name="Lewis L."/>
            <person name="Deramo C."/>
            <person name="Delgado O."/>
            <person name="Dugan-Rocha S."/>
            <person name="Miner G."/>
            <person name="Morgan M."/>
            <person name="Hawes A."/>
            <person name="Gill R."/>
            <person name="Holt R.A."/>
            <person name="Adams M.D."/>
            <person name="Amanatides P.G."/>
            <person name="Baden-Tillson H."/>
            <person name="Barnstead M."/>
            <person name="Chin S."/>
            <person name="Evans C.A."/>
            <person name="Ferriera S."/>
            <person name="Fosler C."/>
            <person name="Glodek A."/>
            <person name="Gu Z."/>
            <person name="Jennings D."/>
            <person name="Kraft C.L."/>
            <person name="Nguyen T."/>
            <person name="Pfannkoch C.M."/>
            <person name="Sitter C."/>
            <person name="Sutton G.G."/>
            <person name="Venter J.C."/>
            <person name="Woodage T."/>
            <person name="Smith D."/>
            <person name="Lee H.-M."/>
            <person name="Gustafson E."/>
            <person name="Cahill P."/>
            <person name="Kana A."/>
            <person name="Doucette-Stamm L."/>
            <person name="Weinstock K."/>
            <person name="Fechtel K."/>
            <person name="Weiss R.B."/>
            <person name="Dunn D.M."/>
            <person name="Green E.D."/>
            <person name="Blakesley R.W."/>
            <person name="Bouffard G.G."/>
            <person name="De Jong P.J."/>
            <person name="Osoegawa K."/>
            <person name="Zhu B."/>
            <person name="Marra M."/>
            <person name="Schein J."/>
            <person name="Bosdet I."/>
            <person name="Fjell C."/>
            <person name="Jones S."/>
            <person name="Krzywinski M."/>
            <person name="Mathewson C."/>
            <person name="Siddiqui A."/>
            <person name="Wye N."/>
            <person name="McPherson J."/>
            <person name="Zhao S."/>
            <person name="Fraser C.M."/>
            <person name="Shetty J."/>
            <person name="Shatsman S."/>
            <person name="Geer K."/>
            <person name="Chen Y."/>
            <person name="Abramzon S."/>
            <person name="Nierman W.C."/>
            <person name="Havlak P.H."/>
            <person name="Chen R."/>
            <person name="Durbin K.J."/>
            <person name="Egan A."/>
            <person name="Ren Y."/>
            <person name="Song X.-Z."/>
            <person name="Li B."/>
            <person name="Liu Y."/>
            <person name="Qin X."/>
            <person name="Cawley S."/>
            <person name="Cooney A.J."/>
            <person name="D'Souza L.M."/>
            <person name="Martin K."/>
            <person name="Wu J.Q."/>
            <person name="Gonzalez-Garay M.L."/>
            <person name="Jackson A.R."/>
            <person name="Kalafus K.J."/>
            <person name="McLeod M.P."/>
            <person name="Milosavljevic A."/>
            <person name="Virk D."/>
            <person name="Volkov A."/>
            <person name="Wheeler D.A."/>
            <person name="Zhang Z."/>
            <person name="Bailey J.A."/>
            <person name="Eichler E.E."/>
            <person name="Tuzun E."/>
            <person name="Birney E."/>
            <person name="Mongin E."/>
            <person name="Ureta-Vidal A."/>
            <person name="Woodwark C."/>
            <person name="Zdobnov E."/>
            <person name="Bork P."/>
            <person name="Suyama M."/>
            <person name="Torrents D."/>
            <person name="Alexandersson M."/>
            <person name="Trask B.J."/>
            <person name="Young J.M."/>
            <person name="Huang H."/>
            <person name="Wang H."/>
            <person name="Xing H."/>
            <person name="Daniels S."/>
            <person name="Gietzen D."/>
            <person name="Schmidt J."/>
            <person name="Stevens K."/>
            <person name="Vitt U."/>
            <person name="Wingrove J."/>
            <person name="Camara F."/>
            <person name="Mar Alba M."/>
            <person name="Abril J.F."/>
            <person name="Guigo R."/>
            <person name="Smit A."/>
            <person name="Dubchak I."/>
            <person name="Rubin E.M."/>
            <person name="Couronne O."/>
            <person name="Poliakov A."/>
            <person name="Huebner N."/>
            <person name="Ganten D."/>
            <person name="Goesele C."/>
            <person name="Hummel O."/>
            <person name="Kreitler T."/>
            <person name="Lee Y.-A."/>
            <person name="Monti J."/>
            <person name="Schulz H."/>
            <person name="Zimdahl H."/>
            <person name="Himmelbauer H."/>
            <person name="Lehrach H."/>
            <person name="Jacob H.J."/>
            <person name="Bromberg S."/>
            <person name="Gullings-Handley J."/>
            <person name="Jensen-Seaman M.I."/>
            <person name="Kwitek A.E."/>
            <person name="Lazar J."/>
            <person name="Pasko D."/>
            <person name="Tonellato P.J."/>
            <person name="Twigger S."/>
            <person name="Ponting C.P."/>
            <person name="Duarte J.M."/>
            <person name="Rice S."/>
            <person name="Goodstadt L."/>
            <person name="Beatson S.A."/>
            <person name="Emes R.D."/>
            <person name="Winter E.E."/>
            <person name="Webber C."/>
            <person name="Brandt P."/>
            <person name="Nyakatura G."/>
            <person name="Adetobi M."/>
            <person name="Chiaromonte F."/>
            <person name="Elnitski L."/>
            <person name="Eswara P."/>
            <person name="Hardison R.C."/>
            <person name="Hou M."/>
            <person name="Kolbe D."/>
            <person name="Makova K."/>
            <person name="Miller W."/>
            <person name="Nekrutenko A."/>
            <person name="Riemer C."/>
            <person name="Schwartz S."/>
            <person name="Taylor J."/>
            <person name="Yang S."/>
            <person name="Zhang Y."/>
            <person name="Lindpaintner K."/>
            <person name="Andrews T.D."/>
            <person name="Caccamo M."/>
            <person name="Clamp M."/>
            <person name="Clarke L."/>
            <person name="Curwen V."/>
            <person name="Durbin R.M."/>
            <person name="Eyras E."/>
            <person name="Searle S.M."/>
            <person name="Cooper G.M."/>
            <person name="Batzoglou S."/>
            <person name="Brudno M."/>
            <person name="Sidow A."/>
            <person name="Stone E.A."/>
            <person name="Payseur B.A."/>
            <person name="Bourque G."/>
            <person name="Lopez-Otin C."/>
            <person name="Puente X.S."/>
            <person name="Chakrabarti K."/>
            <person name="Chatterji S."/>
            <person name="Dewey C."/>
            <person name="Pachter L."/>
            <person name="Bray N."/>
            <person name="Yap V.B."/>
            <person name="Caspi A."/>
            <person name="Tesler G."/>
            <person name="Pevzner P.A."/>
            <person name="Haussler D."/>
            <person name="Roskin K.M."/>
            <person name="Baertsch R."/>
            <person name="Clawson H."/>
            <person name="Furey T.S."/>
            <person name="Hinrichs A.S."/>
            <person name="Karolchik D."/>
            <person name="Kent W.J."/>
            <person name="Rosenbloom K.R."/>
            <person name="Trumbower H."/>
            <person name="Weirauch M."/>
            <person name="Cooper D.N."/>
            <person name="Stenson P.D."/>
            <person name="Ma B."/>
            <person name="Brent M."/>
            <person name="Arumugam M."/>
            <person name="Shteynberg D."/>
            <person name="Copley R.R."/>
            <person name="Taylor M.S."/>
            <person name="Riethman H."/>
            <person name="Mudunuri U."/>
            <person name="Peterson J."/>
            <person name="Guyer M."/>
            <person name="Felsenfeld A."/>
            <person name="Old S."/>
            <person name="Mockrin S."/>
            <person name="Collins F.S."/>
        </authorList>
    </citation>
    <scope>NUCLEOTIDE SEQUENCE [LARGE SCALE GENOMIC DNA]</scope>
    <source>
        <strain evidence="2 3">Brown Norway</strain>
    </source>
</reference>
<sequence>MKICKENITIPFDNRGKCLAPSGPTVHRDPREGRAVLAGCCPHRELKPSSEEKLQAQDERLQVTCLVDSEHMPTETAEDQ</sequence>
<reference evidence="1" key="2">
    <citation type="submission" date="2004-02" db="EMBL/GenBank/DDBJ databases">
        <title>Liver regeneration after PH.</title>
        <authorList>
            <person name="Xu C.S."/>
            <person name="Zhang L."/>
            <person name="Chang C.F."/>
            <person name="Han H.P."/>
            <person name="Wang G.P."/>
            <person name="Chai L.Q."/>
            <person name="Yuan J.Y."/>
            <person name="Yang K.J."/>
            <person name="Zhao L.F."/>
            <person name="Ma H."/>
            <person name="Wang L."/>
            <person name="Wang S.F."/>
            <person name="Xing X.K."/>
            <person name="Shen G.M."/>
            <person name="Shi J.B."/>
            <person name="Rahman S."/>
            <person name="Wang Q.N."/>
            <person name="Zhang J.B."/>
        </authorList>
    </citation>
    <scope>NUCLEOTIDE SEQUENCE</scope>
</reference>
<keyword evidence="3" id="KW-1185">Reference proteome</keyword>
<accession>Q6QI80</accession>
<gene>
    <name evidence="2 4" type="primary">AABR07011744.1</name>
</gene>
<protein>
    <submittedName>
        <fullName evidence="1">LRRG00128</fullName>
    </submittedName>
</protein>
<evidence type="ECO:0000313" key="4">
    <source>
        <dbReference type="RGD" id="15014317"/>
    </source>
</evidence>
<organism evidence="1">
    <name type="scientific">Rattus norvegicus</name>
    <name type="common">Rat</name>
    <dbReference type="NCBI Taxonomy" id="10116"/>
    <lineage>
        <taxon>Eukaryota</taxon>
        <taxon>Metazoa</taxon>
        <taxon>Chordata</taxon>
        <taxon>Craniata</taxon>
        <taxon>Vertebrata</taxon>
        <taxon>Euteleostomi</taxon>
        <taxon>Mammalia</taxon>
        <taxon>Eutheria</taxon>
        <taxon>Euarchontoglires</taxon>
        <taxon>Glires</taxon>
        <taxon>Rodentia</taxon>
        <taxon>Myomorpha</taxon>
        <taxon>Muroidea</taxon>
        <taxon>Muridae</taxon>
        <taxon>Murinae</taxon>
        <taxon>Rattus</taxon>
    </lineage>
</organism>
<dbReference type="RGD" id="15014317">
    <property type="gene designation" value="AABR07011744.1"/>
</dbReference>
<dbReference type="EMBL" id="AY539879">
    <property type="protein sequence ID" value="AAS66219.1"/>
    <property type="molecule type" value="mRNA"/>
</dbReference>
<evidence type="ECO:0000313" key="2">
    <source>
        <dbReference type="Ensembl" id="ENSRNOP00000074891.1"/>
    </source>
</evidence>
<dbReference type="Ensembl" id="ENSRNOT00000089063.3">
    <property type="protein sequence ID" value="ENSRNOP00000074891.1"/>
    <property type="gene ID" value="ENSRNOG00000061747.3"/>
</dbReference>
<proteinExistence type="evidence at transcript level"/>
<evidence type="ECO:0000313" key="1">
    <source>
        <dbReference type="EMBL" id="AAS66219.1"/>
    </source>
</evidence>
<dbReference type="HOGENOM" id="CLU_2589155_0_0_1"/>
<reference evidence="2" key="3">
    <citation type="submission" date="2025-05" db="UniProtKB">
        <authorList>
            <consortium name="Ensembl"/>
        </authorList>
    </citation>
    <scope>IDENTIFICATION</scope>
    <source>
        <strain evidence="2">Brown Norway</strain>
    </source>
</reference>